<gene>
    <name evidence="2" type="ORF">ACFQDO_14065</name>
</gene>
<feature type="region of interest" description="Disordered" evidence="1">
    <location>
        <begin position="28"/>
        <end position="86"/>
    </location>
</feature>
<feature type="compositionally biased region" description="Basic residues" evidence="1">
    <location>
        <begin position="61"/>
        <end position="86"/>
    </location>
</feature>
<proteinExistence type="predicted"/>
<reference evidence="3" key="1">
    <citation type="journal article" date="2019" name="Int. J. Syst. Evol. Microbiol.">
        <title>The Global Catalogue of Microorganisms (GCM) 10K type strain sequencing project: providing services to taxonomists for standard genome sequencing and annotation.</title>
        <authorList>
            <consortium name="The Broad Institute Genomics Platform"/>
            <consortium name="The Broad Institute Genome Sequencing Center for Infectious Disease"/>
            <person name="Wu L."/>
            <person name="Ma J."/>
        </authorList>
    </citation>
    <scope>NUCLEOTIDE SEQUENCE [LARGE SCALE GENOMIC DNA]</scope>
    <source>
        <strain evidence="3">KACC 14249</strain>
    </source>
</reference>
<dbReference type="Proteomes" id="UP001596189">
    <property type="component" value="Unassembled WGS sequence"/>
</dbReference>
<organism evidence="2 3">
    <name type="scientific">Angustibacter luteus</name>
    <dbReference type="NCBI Taxonomy" id="658456"/>
    <lineage>
        <taxon>Bacteria</taxon>
        <taxon>Bacillati</taxon>
        <taxon>Actinomycetota</taxon>
        <taxon>Actinomycetes</taxon>
        <taxon>Kineosporiales</taxon>
        <taxon>Kineosporiaceae</taxon>
    </lineage>
</organism>
<keyword evidence="3" id="KW-1185">Reference proteome</keyword>
<evidence type="ECO:0000256" key="1">
    <source>
        <dbReference type="SAM" id="MobiDB-lite"/>
    </source>
</evidence>
<dbReference type="RefSeq" id="WP_345715050.1">
    <property type="nucleotide sequence ID" value="NZ_BAABFP010000002.1"/>
</dbReference>
<evidence type="ECO:0000313" key="3">
    <source>
        <dbReference type="Proteomes" id="UP001596189"/>
    </source>
</evidence>
<evidence type="ECO:0008006" key="4">
    <source>
        <dbReference type="Google" id="ProtNLM"/>
    </source>
</evidence>
<sequence length="86" mass="9171">MSTVLTLLVLTAFVALVLRQLEVNAKRTRAGVDSTAGSTQLDRDAERVSADLTAEAPARLAGRRAHSAVPTARRRRPAGRHVARAA</sequence>
<comment type="caution">
    <text evidence="2">The sequence shown here is derived from an EMBL/GenBank/DDBJ whole genome shotgun (WGS) entry which is preliminary data.</text>
</comment>
<protein>
    <recommendedName>
        <fullName evidence="4">Secreted protein</fullName>
    </recommendedName>
</protein>
<evidence type="ECO:0000313" key="2">
    <source>
        <dbReference type="EMBL" id="MFC6008258.1"/>
    </source>
</evidence>
<accession>A0ABW1JHL8</accession>
<name>A0ABW1JHL8_9ACTN</name>
<dbReference type="EMBL" id="JBHSRD010000004">
    <property type="protein sequence ID" value="MFC6008258.1"/>
    <property type="molecule type" value="Genomic_DNA"/>
</dbReference>